<evidence type="ECO:0000256" key="6">
    <source>
        <dbReference type="ARBA" id="ARBA00022741"/>
    </source>
</evidence>
<comment type="subcellular location">
    <subcellularLocation>
        <location evidence="1">Cell membrane</location>
        <topology evidence="1">Multi-pass membrane protein</topology>
    </subcellularLocation>
</comment>
<dbReference type="Pfam" id="PF06580">
    <property type="entry name" value="His_kinase"/>
    <property type="match status" value="1"/>
</dbReference>
<sequence>MMFRNISIRAKMFFVIFMVVLIPMIIVSGLLYKRSEQSITEQASKVVISSINFAVDNIDTALYNVTGMSQLLLTDNRLFALAKQELPLEPEVKYARYSGILDLLSFFKNRIKASNIMEGIESFNLYLVHQNTVIDSNSTYYENIDPGNLDFIKQAQSQEGVDRWFVSRSVDYYTLNHIETRLESNKQITFDKILKNEDKTIAILAVNVNENYISDYYRKIQRGIPGDFVVLDANANVVAYSDKSILGTKTDLYTRINSQIQLLGRESGSFFYENQSQFVVYSISNYTGWRFVVVIPSSEILGKVYEMRKFFFILISVTGLLIFAVTYLLSNLFYKPLLKLVKAMHKIENGNLDIRILDNRKDEYRLIYQGFNDMADELKLLIKDLANEKVLNQEAEIKLLQAQINPHFLYNTLDSIYSIAKIKKVEEISQMVAALSKFFRYSLSGGREIVTLKEAVGLVVSYLTILNIRYKGEISFHIELPEELGDCQVPKLLLQPIVENSIYHGIEQKKGHGHITITASTNHEGLQLIIEDNGIGMKEEDLAKLSSSIALETTDDTSSFALRNLNRQIHLKYGYSYGIKIESVYGEGTKVTIGIPIVSKELLFE</sequence>
<dbReference type="InterPro" id="IPR050640">
    <property type="entry name" value="Bact_2-comp_sensor_kinase"/>
</dbReference>
<evidence type="ECO:0000256" key="5">
    <source>
        <dbReference type="ARBA" id="ARBA00022692"/>
    </source>
</evidence>
<proteinExistence type="predicted"/>
<dbReference type="Proteomes" id="UP000658690">
    <property type="component" value="Unassembled WGS sequence"/>
</dbReference>
<keyword evidence="6" id="KW-0547">Nucleotide-binding</keyword>
<evidence type="ECO:0000256" key="10">
    <source>
        <dbReference type="ARBA" id="ARBA00023012"/>
    </source>
</evidence>
<feature type="transmembrane region" description="Helical" evidence="13">
    <location>
        <begin position="310"/>
        <end position="334"/>
    </location>
</feature>
<dbReference type="Gene3D" id="6.10.340.10">
    <property type="match status" value="1"/>
</dbReference>
<keyword evidence="16" id="KW-1185">Reference proteome</keyword>
<evidence type="ECO:0000259" key="14">
    <source>
        <dbReference type="PROSITE" id="PS50885"/>
    </source>
</evidence>
<evidence type="ECO:0000256" key="7">
    <source>
        <dbReference type="ARBA" id="ARBA00022777"/>
    </source>
</evidence>
<keyword evidence="12" id="KW-0175">Coiled coil</keyword>
<evidence type="ECO:0000313" key="16">
    <source>
        <dbReference type="Proteomes" id="UP000658690"/>
    </source>
</evidence>
<dbReference type="Gene3D" id="3.30.565.10">
    <property type="entry name" value="Histidine kinase-like ATPase, C-terminal domain"/>
    <property type="match status" value="1"/>
</dbReference>
<evidence type="ECO:0000256" key="8">
    <source>
        <dbReference type="ARBA" id="ARBA00022840"/>
    </source>
</evidence>
<dbReference type="SMART" id="SM00304">
    <property type="entry name" value="HAMP"/>
    <property type="match status" value="1"/>
</dbReference>
<keyword evidence="10" id="KW-0902">Two-component regulatory system</keyword>
<evidence type="ECO:0000313" key="15">
    <source>
        <dbReference type="EMBL" id="NOU88400.1"/>
    </source>
</evidence>
<dbReference type="Pfam" id="PF00672">
    <property type="entry name" value="HAMP"/>
    <property type="match status" value="1"/>
</dbReference>
<evidence type="ECO:0000256" key="4">
    <source>
        <dbReference type="ARBA" id="ARBA00022679"/>
    </source>
</evidence>
<evidence type="ECO:0000256" key="9">
    <source>
        <dbReference type="ARBA" id="ARBA00022989"/>
    </source>
</evidence>
<keyword evidence="11 13" id="KW-0472">Membrane</keyword>
<feature type="coiled-coil region" evidence="12">
    <location>
        <begin position="368"/>
        <end position="403"/>
    </location>
</feature>
<dbReference type="InterPro" id="IPR036890">
    <property type="entry name" value="HATPase_C_sf"/>
</dbReference>
<evidence type="ECO:0000256" key="3">
    <source>
        <dbReference type="ARBA" id="ARBA00022553"/>
    </source>
</evidence>
<comment type="caution">
    <text evidence="15">The sequence shown here is derived from an EMBL/GenBank/DDBJ whole genome shotgun (WGS) entry which is preliminary data.</text>
</comment>
<keyword evidence="8" id="KW-0067">ATP-binding</keyword>
<name>A0ABX1Z994_9BACL</name>
<dbReference type="PROSITE" id="PS50885">
    <property type="entry name" value="HAMP"/>
    <property type="match status" value="1"/>
</dbReference>
<dbReference type="SUPFAM" id="SSF55874">
    <property type="entry name" value="ATPase domain of HSP90 chaperone/DNA topoisomerase II/histidine kinase"/>
    <property type="match status" value="1"/>
</dbReference>
<gene>
    <name evidence="15" type="ORF">GC102_21970</name>
</gene>
<evidence type="ECO:0000256" key="12">
    <source>
        <dbReference type="SAM" id="Coils"/>
    </source>
</evidence>
<evidence type="ECO:0000256" key="11">
    <source>
        <dbReference type="ARBA" id="ARBA00023136"/>
    </source>
</evidence>
<dbReference type="EMBL" id="WHOC01000115">
    <property type="protein sequence ID" value="NOU88400.1"/>
    <property type="molecule type" value="Genomic_DNA"/>
</dbReference>
<dbReference type="SUPFAM" id="SSF158472">
    <property type="entry name" value="HAMP domain-like"/>
    <property type="match status" value="1"/>
</dbReference>
<evidence type="ECO:0000256" key="13">
    <source>
        <dbReference type="SAM" id="Phobius"/>
    </source>
</evidence>
<keyword evidence="3" id="KW-0597">Phosphoprotein</keyword>
<protein>
    <submittedName>
        <fullName evidence="15">HAMP domain-containing protein</fullName>
    </submittedName>
</protein>
<accession>A0ABX1Z994</accession>
<dbReference type="CDD" id="cd06225">
    <property type="entry name" value="HAMP"/>
    <property type="match status" value="1"/>
</dbReference>
<keyword evidence="9 13" id="KW-1133">Transmembrane helix</keyword>
<dbReference type="InterPro" id="IPR003594">
    <property type="entry name" value="HATPase_dom"/>
</dbReference>
<dbReference type="PANTHER" id="PTHR34220:SF11">
    <property type="entry name" value="SENSOR PROTEIN KINASE HPTS"/>
    <property type="match status" value="1"/>
</dbReference>
<dbReference type="PANTHER" id="PTHR34220">
    <property type="entry name" value="SENSOR HISTIDINE KINASE YPDA"/>
    <property type="match status" value="1"/>
</dbReference>
<dbReference type="Pfam" id="PF02518">
    <property type="entry name" value="HATPase_c"/>
    <property type="match status" value="1"/>
</dbReference>
<keyword evidence="5 13" id="KW-0812">Transmembrane</keyword>
<evidence type="ECO:0000256" key="2">
    <source>
        <dbReference type="ARBA" id="ARBA00022475"/>
    </source>
</evidence>
<dbReference type="InterPro" id="IPR003660">
    <property type="entry name" value="HAMP_dom"/>
</dbReference>
<feature type="domain" description="HAMP" evidence="14">
    <location>
        <begin position="335"/>
        <end position="383"/>
    </location>
</feature>
<evidence type="ECO:0000256" key="1">
    <source>
        <dbReference type="ARBA" id="ARBA00004651"/>
    </source>
</evidence>
<reference evidence="15 16" key="1">
    <citation type="submission" date="2019-10" db="EMBL/GenBank/DDBJ databases">
        <title>Description of Paenibacillus choica sp. nov.</title>
        <authorList>
            <person name="Carlier A."/>
            <person name="Qi S."/>
        </authorList>
    </citation>
    <scope>NUCLEOTIDE SEQUENCE [LARGE SCALE GENOMIC DNA]</scope>
    <source>
        <strain evidence="15 16">LMG 31460</strain>
    </source>
</reference>
<dbReference type="InterPro" id="IPR010559">
    <property type="entry name" value="Sig_transdc_His_kin_internal"/>
</dbReference>
<feature type="transmembrane region" description="Helical" evidence="13">
    <location>
        <begin position="12"/>
        <end position="32"/>
    </location>
</feature>
<organism evidence="15 16">
    <name type="scientific">Paenibacillus germinis</name>
    <dbReference type="NCBI Taxonomy" id="2654979"/>
    <lineage>
        <taxon>Bacteria</taxon>
        <taxon>Bacillati</taxon>
        <taxon>Bacillota</taxon>
        <taxon>Bacilli</taxon>
        <taxon>Bacillales</taxon>
        <taxon>Paenibacillaceae</taxon>
        <taxon>Paenibacillus</taxon>
    </lineage>
</organism>
<keyword evidence="2" id="KW-1003">Cell membrane</keyword>
<keyword evidence="7" id="KW-0418">Kinase</keyword>
<keyword evidence="4" id="KW-0808">Transferase</keyword>
<dbReference type="Gene3D" id="3.30.450.20">
    <property type="entry name" value="PAS domain"/>
    <property type="match status" value="1"/>
</dbReference>
<dbReference type="RefSeq" id="WP_171691419.1">
    <property type="nucleotide sequence ID" value="NZ_WHOC01000115.1"/>
</dbReference>